<dbReference type="EMBL" id="JADWDJ010000013">
    <property type="protein sequence ID" value="KAG5271185.1"/>
    <property type="molecule type" value="Genomic_DNA"/>
</dbReference>
<keyword evidence="2" id="KW-0472">Membrane</keyword>
<dbReference type="InterPro" id="IPR035914">
    <property type="entry name" value="Sperma_CUB_dom_sf"/>
</dbReference>
<feature type="chain" id="PRO_5043383558" description="CUB domain-containing protein 1" evidence="3">
    <location>
        <begin position="28"/>
        <end position="847"/>
    </location>
</feature>
<reference evidence="7" key="1">
    <citation type="submission" date="2020-10" db="EMBL/GenBank/DDBJ databases">
        <title>Chromosome-scale genome assembly of the Allis shad, Alosa alosa.</title>
        <authorList>
            <person name="Margot Z."/>
            <person name="Christophe K."/>
            <person name="Cabau C."/>
            <person name="Louis A."/>
            <person name="Berthelot C."/>
            <person name="Parey E."/>
            <person name="Roest Crollius H."/>
            <person name="Montfort J."/>
            <person name="Robinson-Rechavi M."/>
            <person name="Bucao C."/>
            <person name="Bouchez O."/>
            <person name="Gislard M."/>
            <person name="Lluch J."/>
            <person name="Milhes M."/>
            <person name="Lampietro C."/>
            <person name="Lopez Roques C."/>
            <person name="Donnadieu C."/>
            <person name="Braasch I."/>
            <person name="Desvignes T."/>
            <person name="Postlethwait J."/>
            <person name="Bobe J."/>
            <person name="Guiguen Y."/>
        </authorList>
    </citation>
    <scope>NUCLEOTIDE SEQUENCE</scope>
    <source>
        <strain evidence="7">M-15738</strain>
        <tissue evidence="7">Blood</tissue>
    </source>
</reference>
<organism evidence="7 8">
    <name type="scientific">Alosa alosa</name>
    <name type="common">allis shad</name>
    <dbReference type="NCBI Taxonomy" id="278164"/>
    <lineage>
        <taxon>Eukaryota</taxon>
        <taxon>Metazoa</taxon>
        <taxon>Chordata</taxon>
        <taxon>Craniata</taxon>
        <taxon>Vertebrata</taxon>
        <taxon>Euteleostomi</taxon>
        <taxon>Actinopterygii</taxon>
        <taxon>Neopterygii</taxon>
        <taxon>Teleostei</taxon>
        <taxon>Clupei</taxon>
        <taxon>Clupeiformes</taxon>
        <taxon>Clupeoidei</taxon>
        <taxon>Clupeidae</taxon>
        <taxon>Alosa</taxon>
    </lineage>
</organism>
<feature type="domain" description="CDCP1 first CUB" evidence="5">
    <location>
        <begin position="33"/>
        <end position="103"/>
    </location>
</feature>
<dbReference type="Pfam" id="PF23668">
    <property type="entry name" value="CUB_CDCP1_2"/>
    <property type="match status" value="2"/>
</dbReference>
<feature type="domain" description="CDCP1 second and fifth CUB" evidence="6">
    <location>
        <begin position="113"/>
        <end position="214"/>
    </location>
</feature>
<feature type="region of interest" description="Disordered" evidence="1">
    <location>
        <begin position="747"/>
        <end position="847"/>
    </location>
</feature>
<feature type="domain" description="CDCP1 second and fifth CUB" evidence="6">
    <location>
        <begin position="429"/>
        <end position="509"/>
    </location>
</feature>
<feature type="signal peptide" evidence="3">
    <location>
        <begin position="1"/>
        <end position="27"/>
    </location>
</feature>
<dbReference type="Pfam" id="PF23667">
    <property type="entry name" value="CUB_CDCP1_1"/>
    <property type="match status" value="1"/>
</dbReference>
<dbReference type="InterPro" id="IPR038811">
    <property type="entry name" value="CDCP1"/>
</dbReference>
<dbReference type="Proteomes" id="UP000823561">
    <property type="component" value="Chromosome 13"/>
</dbReference>
<proteinExistence type="predicted"/>
<evidence type="ECO:0000259" key="4">
    <source>
        <dbReference type="Pfam" id="PF23665"/>
    </source>
</evidence>
<dbReference type="InterPro" id="IPR056268">
    <property type="entry name" value="CUB_CDCP1_1st"/>
</dbReference>
<evidence type="ECO:0000256" key="2">
    <source>
        <dbReference type="SAM" id="Phobius"/>
    </source>
</evidence>
<evidence type="ECO:0000256" key="1">
    <source>
        <dbReference type="SAM" id="MobiDB-lite"/>
    </source>
</evidence>
<keyword evidence="8" id="KW-1185">Reference proteome</keyword>
<accession>A0AAV6G898</accession>
<feature type="domain" description="CDCP1 third and sixth CUB" evidence="4">
    <location>
        <begin position="224"/>
        <end position="320"/>
    </location>
</feature>
<evidence type="ECO:0000313" key="8">
    <source>
        <dbReference type="Proteomes" id="UP000823561"/>
    </source>
</evidence>
<feature type="transmembrane region" description="Helical" evidence="2">
    <location>
        <begin position="655"/>
        <end position="682"/>
    </location>
</feature>
<evidence type="ECO:0000313" key="7">
    <source>
        <dbReference type="EMBL" id="KAG5271185.1"/>
    </source>
</evidence>
<dbReference type="PANTHER" id="PTHR14477">
    <property type="entry name" value="CUB DOMAIN-CONTAINING PROTEIN 1"/>
    <property type="match status" value="1"/>
</dbReference>
<keyword evidence="2" id="KW-1133">Transmembrane helix</keyword>
<dbReference type="InterPro" id="IPR056266">
    <property type="entry name" value="CDCP1_CUB_3rd_6th"/>
</dbReference>
<evidence type="ECO:0000259" key="5">
    <source>
        <dbReference type="Pfam" id="PF23667"/>
    </source>
</evidence>
<dbReference type="PANTHER" id="PTHR14477:SF1">
    <property type="entry name" value="CUB DOMAIN-CONTAINING PROTEIN 1"/>
    <property type="match status" value="1"/>
</dbReference>
<dbReference type="SUPFAM" id="SSF49854">
    <property type="entry name" value="Spermadhesin, CUB domain"/>
    <property type="match status" value="1"/>
</dbReference>
<keyword evidence="2" id="KW-0812">Transmembrane</keyword>
<dbReference type="AlphaFoldDB" id="A0AAV6G898"/>
<evidence type="ECO:0008006" key="9">
    <source>
        <dbReference type="Google" id="ProtNLM"/>
    </source>
</evidence>
<protein>
    <recommendedName>
        <fullName evidence="9">CUB domain-containing protein 1</fullName>
    </recommendedName>
</protein>
<evidence type="ECO:0000256" key="3">
    <source>
        <dbReference type="SAM" id="SignalP"/>
    </source>
</evidence>
<dbReference type="InterPro" id="IPR056269">
    <property type="entry name" value="CUB_CDCP1_2nd_5th"/>
</dbReference>
<keyword evidence="3" id="KW-0732">Signal</keyword>
<feature type="compositionally biased region" description="Low complexity" evidence="1">
    <location>
        <begin position="792"/>
        <end position="805"/>
    </location>
</feature>
<comment type="caution">
    <text evidence="7">The sequence shown here is derived from an EMBL/GenBank/DDBJ whole genome shotgun (WGS) entry which is preliminary data.</text>
</comment>
<gene>
    <name evidence="7" type="ORF">AALO_G00176870</name>
</gene>
<dbReference type="Pfam" id="PF23665">
    <property type="entry name" value="CDCP1_CUB_6"/>
    <property type="match status" value="2"/>
</dbReference>
<evidence type="ECO:0000259" key="6">
    <source>
        <dbReference type="Pfam" id="PF23668"/>
    </source>
</evidence>
<name>A0AAV6G898_9TELE</name>
<sequence>MKKELTRLFKAACFLLLFGVFASPVWSVTDSHKLTLAVHPGTVVNINRTEASGSKCTVCVGEGSKMSCQPWAALAEAGKVSVTFTCTNPWDVFIVEIIKKIECKAKPCKHLVMPTDSQPLFEFNRTFHWCLRAPVRMTFHVDFSKMGLTQIAPSETCPDGHTYSLVALETTKNVQLGSFCASGTISGIQILNGGKVVLMVPGRQKLEAKDVNVFWGEDIKSLAIVNVGLPSDQSSQEFFSPDYPSSFPDDDLMTWNFNVPSGHEATVQFLDYSEPRCLKKEPGAEYKYEDLTVVRKLSDKQPTGEEGSFALSLRNCEMDVVRSRAEALGLTLHFRVSSIRTGSEEMCIVDLSKESSLSVYIAKKGTDSSCKLKLDSISVESIIVPPGKKSILSFRDCPEEDLLLTINKTIGCQQLRDCPSRPVPLIVPSLERCLPQSLNTVHWNLQAPEHGAVELWAYVGNLQQSLPGQECNSSVQFSVAKSDGTAIGQFCPGGIISEVQVHGNVTVSASPGNDLFLRRTFQTFFKVSFAKEITETYIFHIAPMKDVTSVLASPGWPGGMKPYSTASWIATVPATLEVHLSFTKVSQPKCSVRHTSIQVQTLGSREEMYSRREDEGGDSEIVIPESFYLNMSNCLPEKNSFSVMVEITPMKPRRLLLIIIVAVVGVLLMGMIIALVAVCVVIRKKKKQLAQQVSIYNPNGHSFLPGLHGLPKTMDNDDDVHIYDYIEDTLVYGHLLRDESKMDEYGKPAVDTYQPFNGPTDTMPLKDPEPLSGEPNGDADTEVGVYRPFVPPAETAAPASRPAAAQEGTDSQLGERLMEKELYSSGGGEGGSDAPLSPCSEVLGPWI</sequence>
<feature type="domain" description="CDCP1 third and sixth CUB" evidence="4">
    <location>
        <begin position="535"/>
        <end position="648"/>
    </location>
</feature>